<accession>A0A814TVV9</accession>
<dbReference type="SUPFAM" id="SSF101898">
    <property type="entry name" value="NHL repeat"/>
    <property type="match status" value="1"/>
</dbReference>
<dbReference type="InterPro" id="IPR011042">
    <property type="entry name" value="6-blade_b-propeller_TolB-like"/>
</dbReference>
<feature type="compositionally biased region" description="Polar residues" evidence="3">
    <location>
        <begin position="686"/>
        <end position="695"/>
    </location>
</feature>
<dbReference type="GO" id="GO:0005576">
    <property type="term" value="C:extracellular region"/>
    <property type="evidence" value="ECO:0007669"/>
    <property type="project" value="InterPro"/>
</dbReference>
<dbReference type="SUPFAM" id="SSF56399">
    <property type="entry name" value="ADP-ribosylation"/>
    <property type="match status" value="1"/>
</dbReference>
<dbReference type="PANTHER" id="PTHR24104:SF25">
    <property type="entry name" value="PROTEIN LIN-41"/>
    <property type="match status" value="1"/>
</dbReference>
<dbReference type="GO" id="GO:0061630">
    <property type="term" value="F:ubiquitin protein ligase activity"/>
    <property type="evidence" value="ECO:0007669"/>
    <property type="project" value="TreeGrafter"/>
</dbReference>
<feature type="region of interest" description="Disordered" evidence="3">
    <location>
        <begin position="1"/>
        <end position="74"/>
    </location>
</feature>
<evidence type="ECO:0000256" key="2">
    <source>
        <dbReference type="PROSITE-ProRule" id="PRU00504"/>
    </source>
</evidence>
<protein>
    <recommendedName>
        <fullName evidence="4">ADP ribosyltransferase domain-containing protein</fullName>
    </recommendedName>
</protein>
<evidence type="ECO:0000259" key="4">
    <source>
        <dbReference type="Pfam" id="PF03496"/>
    </source>
</evidence>
<proteinExistence type="predicted"/>
<dbReference type="InterPro" id="IPR003540">
    <property type="entry name" value="ADP-ribosyltransferase"/>
</dbReference>
<comment type="caution">
    <text evidence="5">The sequence shown here is derived from an EMBL/GenBank/DDBJ whole genome shotgun (WGS) entry which is preliminary data.</text>
</comment>
<reference evidence="5" key="1">
    <citation type="submission" date="2021-02" db="EMBL/GenBank/DDBJ databases">
        <authorList>
            <person name="Nowell W R."/>
        </authorList>
    </citation>
    <scope>NUCLEOTIDE SEQUENCE</scope>
</reference>
<dbReference type="AlphaFoldDB" id="A0A814TVV9"/>
<dbReference type="EMBL" id="CAJNOT010001221">
    <property type="protein sequence ID" value="CAF1166527.1"/>
    <property type="molecule type" value="Genomic_DNA"/>
</dbReference>
<feature type="compositionally biased region" description="Polar residues" evidence="3">
    <location>
        <begin position="65"/>
        <end position="74"/>
    </location>
</feature>
<dbReference type="GO" id="GO:0000209">
    <property type="term" value="P:protein polyubiquitination"/>
    <property type="evidence" value="ECO:0007669"/>
    <property type="project" value="TreeGrafter"/>
</dbReference>
<dbReference type="Pfam" id="PF03496">
    <property type="entry name" value="ADPrib_exo_Tox"/>
    <property type="match status" value="1"/>
</dbReference>
<dbReference type="Gene3D" id="2.120.10.30">
    <property type="entry name" value="TolB, C-terminal domain"/>
    <property type="match status" value="2"/>
</dbReference>
<gene>
    <name evidence="5" type="ORF">ZHD862_LOCUS20978</name>
</gene>
<feature type="compositionally biased region" description="Polar residues" evidence="3">
    <location>
        <begin position="644"/>
        <end position="665"/>
    </location>
</feature>
<dbReference type="GO" id="GO:0043161">
    <property type="term" value="P:proteasome-mediated ubiquitin-dependent protein catabolic process"/>
    <property type="evidence" value="ECO:0007669"/>
    <property type="project" value="TreeGrafter"/>
</dbReference>
<evidence type="ECO:0000256" key="3">
    <source>
        <dbReference type="SAM" id="MobiDB-lite"/>
    </source>
</evidence>
<dbReference type="PANTHER" id="PTHR24104">
    <property type="entry name" value="E3 UBIQUITIN-PROTEIN LIGASE NHLRC1-RELATED"/>
    <property type="match status" value="1"/>
</dbReference>
<dbReference type="InterPro" id="IPR001258">
    <property type="entry name" value="NHL_repeat"/>
</dbReference>
<dbReference type="Gene3D" id="3.90.176.10">
    <property type="entry name" value="Toxin ADP-ribosyltransferase, Chain A, domain 1"/>
    <property type="match status" value="1"/>
</dbReference>
<organism evidence="5 6">
    <name type="scientific">Rotaria sordida</name>
    <dbReference type="NCBI Taxonomy" id="392033"/>
    <lineage>
        <taxon>Eukaryota</taxon>
        <taxon>Metazoa</taxon>
        <taxon>Spiralia</taxon>
        <taxon>Gnathifera</taxon>
        <taxon>Rotifera</taxon>
        <taxon>Eurotatoria</taxon>
        <taxon>Bdelloidea</taxon>
        <taxon>Philodinida</taxon>
        <taxon>Philodinidae</taxon>
        <taxon>Rotaria</taxon>
    </lineage>
</organism>
<dbReference type="InterPro" id="IPR011990">
    <property type="entry name" value="TPR-like_helical_dom_sf"/>
</dbReference>
<feature type="domain" description="ADP ribosyltransferase" evidence="4">
    <location>
        <begin position="359"/>
        <end position="503"/>
    </location>
</feature>
<dbReference type="PROSITE" id="PS51125">
    <property type="entry name" value="NHL"/>
    <property type="match status" value="1"/>
</dbReference>
<dbReference type="SUPFAM" id="SSF48452">
    <property type="entry name" value="TPR-like"/>
    <property type="match status" value="1"/>
</dbReference>
<dbReference type="Proteomes" id="UP000663864">
    <property type="component" value="Unassembled WGS sequence"/>
</dbReference>
<evidence type="ECO:0000256" key="1">
    <source>
        <dbReference type="ARBA" id="ARBA00022737"/>
    </source>
</evidence>
<evidence type="ECO:0000313" key="5">
    <source>
        <dbReference type="EMBL" id="CAF1166527.1"/>
    </source>
</evidence>
<dbReference type="PROSITE" id="PS51996">
    <property type="entry name" value="TR_MART"/>
    <property type="match status" value="1"/>
</dbReference>
<dbReference type="InterPro" id="IPR050952">
    <property type="entry name" value="TRIM-NHL_E3_ligases"/>
</dbReference>
<keyword evidence="1" id="KW-0677">Repeat</keyword>
<dbReference type="CDD" id="cd05819">
    <property type="entry name" value="NHL"/>
    <property type="match status" value="1"/>
</dbReference>
<feature type="compositionally biased region" description="Polar residues" evidence="3">
    <location>
        <begin position="23"/>
        <end position="44"/>
    </location>
</feature>
<feature type="repeat" description="NHL" evidence="2">
    <location>
        <begin position="1010"/>
        <end position="1044"/>
    </location>
</feature>
<dbReference type="GO" id="GO:0008270">
    <property type="term" value="F:zinc ion binding"/>
    <property type="evidence" value="ECO:0007669"/>
    <property type="project" value="UniProtKB-KW"/>
</dbReference>
<dbReference type="Gene3D" id="1.25.40.10">
    <property type="entry name" value="Tetratricopeptide repeat domain"/>
    <property type="match status" value="1"/>
</dbReference>
<sequence>MAAPNPDYDKNIQQPQKAPGLKNPQQLTPNYNINKPTNATQLAPQNYGHDKGIQQHQKASGLKSPPQSAPISNINQPINATQLTSQNHGHDKSIQQHQKASGLKNPQQLISNSNVNQPPNASVFLIKMATATLPHDDIPTNADDPNLEIFCLVWLDANVNVKDFRDTEQKLRSIINRFKKFQDVEQCRKYIERRSQKDRLVIIASGRLGRELVPSIHKLRQVISIYVYCMDKKSNKEWANKFSKIKDVVVDLDGLITRIKADHKTQRKVEEPLAINIFTTSFGKGKSTSGVNGKFVFSQVFIDCLLRLKSTETDKIELIDRCKQQYEGNSTELKNISEFEKTYSPDKVLWWYSRESFFYNTLNAVLRNEKSHMIFLFRSFISDIYHQLKKYQITQQLQVYRCQMISSDELETLKQSMGQFVSVNSFFSTSAQYTAALAFLKIHQVKDNLEPVLFEITADPNVATTKPFADISKLSDYSEESEVLFMLGSIFRLNSVNRSSDDRLWIIQMTLCSENEHDLKNVLKHMKQQLGTGETTLRTLGKVLWTMGKLDLAEQYFTRFLKEFSPNDPLLGNLYDELGELASQSRDYEKSVQWHQKALVFKNQQQLTPNSNINQTTNVTKMAAPNPDYDKSIQQPQKAPGLKNPQQLTPNSNINKPTNATQLAPQNYGHDKGIQQPQKASGLKSPPQSAPISNINQPINATQLTSQNHGHDKSIQQHQKASGLKNPQQLIPNSNVNQPPNATVISNTPVGVQWAQDGVVVAGGYGNGHTSVQFCFPHGLFVDDDQTMVIADNGNDRIVQWKVGDQHGKMMAGDRGPGNRLNQLNQPTDVIIDKATNSFIICDGDNRRLLRWSRQNDTNQGEILLEDVRCYGLAMDDQKNLYISDTKHHEVRRYQLGDKKGTVVAGGNGKGTDLNQLSTPTYIFVDQHQTVYVSERHNHRVTKWNKGATAGIVVAGGQGQGQALTQLSQPEGLFVDKLGTVYVVDSFNNRVMCWPQGAKQGTIVVGGNGRGQGTNQLNGPVGLAFDRHRNLYVADCGNDRVLQYPIV</sequence>
<feature type="region of interest" description="Disordered" evidence="3">
    <location>
        <begin position="620"/>
        <end position="695"/>
    </location>
</feature>
<name>A0A814TVV9_9BILA</name>
<evidence type="ECO:0000313" key="6">
    <source>
        <dbReference type="Proteomes" id="UP000663864"/>
    </source>
</evidence>